<reference evidence="2" key="1">
    <citation type="journal article" date="2019" name="Int. J. Syst. Evol. Microbiol.">
        <title>The Global Catalogue of Microorganisms (GCM) 10K type strain sequencing project: providing services to taxonomists for standard genome sequencing and annotation.</title>
        <authorList>
            <consortium name="The Broad Institute Genomics Platform"/>
            <consortium name="The Broad Institute Genome Sequencing Center for Infectious Disease"/>
            <person name="Wu L."/>
            <person name="Ma J."/>
        </authorList>
    </citation>
    <scope>NUCLEOTIDE SEQUENCE [LARGE SCALE GENOMIC DNA]</scope>
    <source>
        <strain evidence="2">GH52</strain>
    </source>
</reference>
<evidence type="ECO:0000313" key="2">
    <source>
        <dbReference type="Proteomes" id="UP001597362"/>
    </source>
</evidence>
<evidence type="ECO:0000313" key="1">
    <source>
        <dbReference type="EMBL" id="MFD2116990.1"/>
    </source>
</evidence>
<evidence type="ECO:0008006" key="3">
    <source>
        <dbReference type="Google" id="ProtNLM"/>
    </source>
</evidence>
<organism evidence="1 2">
    <name type="scientific">Paenibacillus yanchengensis</name>
    <dbReference type="NCBI Taxonomy" id="2035833"/>
    <lineage>
        <taxon>Bacteria</taxon>
        <taxon>Bacillati</taxon>
        <taxon>Bacillota</taxon>
        <taxon>Bacilli</taxon>
        <taxon>Bacillales</taxon>
        <taxon>Paenibacillaceae</taxon>
        <taxon>Paenibacillus</taxon>
    </lineage>
</organism>
<keyword evidence="2" id="KW-1185">Reference proteome</keyword>
<dbReference type="EMBL" id="JBHUHO010000033">
    <property type="protein sequence ID" value="MFD2116990.1"/>
    <property type="molecule type" value="Genomic_DNA"/>
</dbReference>
<dbReference type="RefSeq" id="WP_377773703.1">
    <property type="nucleotide sequence ID" value="NZ_JBHUHO010000033.1"/>
</dbReference>
<protein>
    <recommendedName>
        <fullName evidence="3">Flagellar protein FliT</fullName>
    </recommendedName>
</protein>
<proteinExistence type="predicted"/>
<sequence>MVRSASEILLENYEELSHILTSQNILLDKIIGSDDEKLLNEYIKLTERWATHQSNIDNITSSLANQFVLDNKLADEIQSKIVFMINASKVLENKLEKIKNSDADLMLKLKKKQMTLRGYGGMTQYDVTPLYMDEKQ</sequence>
<name>A0ABW4YML8_9BACL</name>
<gene>
    <name evidence="1" type="ORF">ACFSJH_14770</name>
</gene>
<accession>A0ABW4YML8</accession>
<dbReference type="Proteomes" id="UP001597362">
    <property type="component" value="Unassembled WGS sequence"/>
</dbReference>
<comment type="caution">
    <text evidence="1">The sequence shown here is derived from an EMBL/GenBank/DDBJ whole genome shotgun (WGS) entry which is preliminary data.</text>
</comment>